<dbReference type="GO" id="GO:0045936">
    <property type="term" value="P:negative regulation of phosphate metabolic process"/>
    <property type="evidence" value="ECO:0007669"/>
    <property type="project" value="InterPro"/>
</dbReference>
<evidence type="ECO:0000256" key="1">
    <source>
        <dbReference type="ARBA" id="ARBA00004496"/>
    </source>
</evidence>
<dbReference type="GO" id="GO:0005737">
    <property type="term" value="C:cytoplasm"/>
    <property type="evidence" value="ECO:0007669"/>
    <property type="project" value="UniProtKB-SubCell"/>
</dbReference>
<dbReference type="InterPro" id="IPR038078">
    <property type="entry name" value="PhoU-like_sf"/>
</dbReference>
<dbReference type="NCBIfam" id="TIGR02135">
    <property type="entry name" value="phoU_full"/>
    <property type="match status" value="1"/>
</dbReference>
<dbReference type="AlphaFoldDB" id="A0A413RVJ5"/>
<proteinExistence type="inferred from homology"/>
<dbReference type="InterPro" id="IPR028366">
    <property type="entry name" value="PhoU"/>
</dbReference>
<evidence type="ECO:0000256" key="6">
    <source>
        <dbReference type="ARBA" id="ARBA00022592"/>
    </source>
</evidence>
<dbReference type="SUPFAM" id="SSF109755">
    <property type="entry name" value="PhoU-like"/>
    <property type="match status" value="1"/>
</dbReference>
<dbReference type="FunFam" id="1.20.58.220:FF:000004">
    <property type="entry name" value="Phosphate-specific transport system accessory protein PhoU"/>
    <property type="match status" value="1"/>
</dbReference>
<dbReference type="PANTHER" id="PTHR42930">
    <property type="entry name" value="PHOSPHATE-SPECIFIC TRANSPORT SYSTEM ACCESSORY PROTEIN PHOU"/>
    <property type="match status" value="1"/>
</dbReference>
<dbReference type="RefSeq" id="WP_005359795.1">
    <property type="nucleotide sequence ID" value="NZ_CAUFTG010000022.1"/>
</dbReference>
<keyword evidence="5 7" id="KW-0963">Cytoplasm</keyword>
<comment type="subunit">
    <text evidence="3 7">Homodimer.</text>
</comment>
<organism evidence="9 10">
    <name type="scientific">Eubacterium ventriosum</name>
    <dbReference type="NCBI Taxonomy" id="39496"/>
    <lineage>
        <taxon>Bacteria</taxon>
        <taxon>Bacillati</taxon>
        <taxon>Bacillota</taxon>
        <taxon>Clostridia</taxon>
        <taxon>Eubacteriales</taxon>
        <taxon>Eubacteriaceae</taxon>
        <taxon>Eubacterium</taxon>
    </lineage>
</organism>
<evidence type="ECO:0000313" key="9">
    <source>
        <dbReference type="EMBL" id="RHA52364.1"/>
    </source>
</evidence>
<dbReference type="Pfam" id="PF01895">
    <property type="entry name" value="PhoU"/>
    <property type="match status" value="2"/>
</dbReference>
<feature type="domain" description="PhoU" evidence="8">
    <location>
        <begin position="119"/>
        <end position="204"/>
    </location>
</feature>
<comment type="subcellular location">
    <subcellularLocation>
        <location evidence="1 7">Cytoplasm</location>
    </subcellularLocation>
</comment>
<dbReference type="PANTHER" id="PTHR42930:SF3">
    <property type="entry name" value="PHOSPHATE-SPECIFIC TRANSPORT SYSTEM ACCESSORY PROTEIN PHOU"/>
    <property type="match status" value="1"/>
</dbReference>
<evidence type="ECO:0000256" key="2">
    <source>
        <dbReference type="ARBA" id="ARBA00008107"/>
    </source>
</evidence>
<evidence type="ECO:0000259" key="8">
    <source>
        <dbReference type="Pfam" id="PF01895"/>
    </source>
</evidence>
<dbReference type="Proteomes" id="UP000284598">
    <property type="component" value="Unassembled WGS sequence"/>
</dbReference>
<evidence type="ECO:0000256" key="3">
    <source>
        <dbReference type="ARBA" id="ARBA00011738"/>
    </source>
</evidence>
<gene>
    <name evidence="9" type="primary">phoU</name>
    <name evidence="9" type="ORF">DW929_11320</name>
</gene>
<dbReference type="InterPro" id="IPR026022">
    <property type="entry name" value="PhoU_dom"/>
</dbReference>
<evidence type="ECO:0000256" key="7">
    <source>
        <dbReference type="PIRNR" id="PIRNR003107"/>
    </source>
</evidence>
<dbReference type="EMBL" id="QSFO01000016">
    <property type="protein sequence ID" value="RHA52364.1"/>
    <property type="molecule type" value="Genomic_DNA"/>
</dbReference>
<evidence type="ECO:0000256" key="4">
    <source>
        <dbReference type="ARBA" id="ARBA00022448"/>
    </source>
</evidence>
<dbReference type="GO" id="GO:0030643">
    <property type="term" value="P:intracellular phosphate ion homeostasis"/>
    <property type="evidence" value="ECO:0007669"/>
    <property type="project" value="InterPro"/>
</dbReference>
<dbReference type="PIRSF" id="PIRSF003107">
    <property type="entry name" value="PhoU"/>
    <property type="match status" value="1"/>
</dbReference>
<evidence type="ECO:0000313" key="10">
    <source>
        <dbReference type="Proteomes" id="UP000284598"/>
    </source>
</evidence>
<feature type="domain" description="PhoU" evidence="8">
    <location>
        <begin position="17"/>
        <end position="104"/>
    </location>
</feature>
<dbReference type="GO" id="GO:0006817">
    <property type="term" value="P:phosphate ion transport"/>
    <property type="evidence" value="ECO:0007669"/>
    <property type="project" value="UniProtKB-KW"/>
</dbReference>
<sequence length="214" mass="24782">MRNKFDEQLDNLNNELIKMGKLCEQAISGAIKITMEDDHEELKREVLETDSEIDKKERDIESICMKLLLRQQPVARDLRVISSALKMISDMERIGDQASDIVELAQYIKKSDVKYKTHLSDMANEVIKMVTKSIKSFVKKDIEMARNVIVYDDVVDNYFEEIKKELIRIISSGESDGEEFIDILMIAKYLERIGDHATNIAEWVEYSILGYHAE</sequence>
<comment type="similarity">
    <text evidence="2 7">Belongs to the PhoU family.</text>
</comment>
<protein>
    <recommendedName>
        <fullName evidence="7">Phosphate-specific transport system accessory protein PhoU</fullName>
    </recommendedName>
</protein>
<evidence type="ECO:0000256" key="5">
    <source>
        <dbReference type="ARBA" id="ARBA00022490"/>
    </source>
</evidence>
<reference evidence="9 10" key="1">
    <citation type="submission" date="2018-08" db="EMBL/GenBank/DDBJ databases">
        <title>A genome reference for cultivated species of the human gut microbiota.</title>
        <authorList>
            <person name="Zou Y."/>
            <person name="Xue W."/>
            <person name="Luo G."/>
        </authorList>
    </citation>
    <scope>NUCLEOTIDE SEQUENCE [LARGE SCALE GENOMIC DNA]</scope>
    <source>
        <strain evidence="9 10">AM43-2</strain>
    </source>
</reference>
<comment type="caution">
    <text evidence="9">The sequence shown here is derived from an EMBL/GenBank/DDBJ whole genome shotgun (WGS) entry which is preliminary data.</text>
</comment>
<accession>A0A413RVJ5</accession>
<name>A0A413RVJ5_9FIRM</name>
<dbReference type="Gene3D" id="1.20.58.220">
    <property type="entry name" value="Phosphate transport system protein phou homolog 2, domain 2"/>
    <property type="match status" value="1"/>
</dbReference>
<keyword evidence="4 7" id="KW-0813">Transport</keyword>
<keyword evidence="6 7" id="KW-0592">Phosphate transport</keyword>
<comment type="function">
    <text evidence="7">Plays a role in the regulation of phosphate uptake.</text>
</comment>